<evidence type="ECO:0000256" key="2">
    <source>
        <dbReference type="ARBA" id="ARBA00004413"/>
    </source>
</evidence>
<dbReference type="EMBL" id="JARQZJ010000121">
    <property type="protein sequence ID" value="KAK9888114.1"/>
    <property type="molecule type" value="Genomic_DNA"/>
</dbReference>
<feature type="domain" description="RNA polymerase Rpb4/RPC9 core" evidence="14">
    <location>
        <begin position="1"/>
        <end position="117"/>
    </location>
</feature>
<keyword evidence="6" id="KW-0240">DNA-directed RNA polymerase</keyword>
<accession>A0AAW1V4T0</accession>
<proteinExistence type="inferred from homology"/>
<reference evidence="15 16" key="1">
    <citation type="submission" date="2023-03" db="EMBL/GenBank/DDBJ databases">
        <title>Genome insight into feeding habits of ladybird beetles.</title>
        <authorList>
            <person name="Li H.-S."/>
            <person name="Huang Y.-H."/>
            <person name="Pang H."/>
        </authorList>
    </citation>
    <scope>NUCLEOTIDE SEQUENCE [LARGE SCALE GENOMIC DNA]</scope>
    <source>
        <strain evidence="15">SYSU_2023b</strain>
        <tissue evidence="15">Whole body</tissue>
    </source>
</reference>
<evidence type="ECO:0000256" key="1">
    <source>
        <dbReference type="ARBA" id="ARBA00004123"/>
    </source>
</evidence>
<dbReference type="Proteomes" id="UP001431783">
    <property type="component" value="Unassembled WGS sequence"/>
</dbReference>
<sequence length="128" mass="14857">MEIVNSKCATLCNYEVMEHLQSVRDGKNRNKGQLATITYETLRYLENTPCKEQNSTAIANCLKDLEPYNLNKMEKLMLINTTPTTPLEIQLMVEESEERLSEEDVEKILQTLIKHFPHIEKKENEVNS</sequence>
<dbReference type="SUPFAM" id="SSF47819">
    <property type="entry name" value="HRDC-like"/>
    <property type="match status" value="1"/>
</dbReference>
<dbReference type="InterPro" id="IPR006590">
    <property type="entry name" value="RNA_pol_Rpb4/RPC9_core"/>
</dbReference>
<comment type="function">
    <text evidence="10">Accessory protein for the calcitonin gene-related peptide (CGRP) receptor. It modulates CGRP responsiveness in a variety of tissues.</text>
</comment>
<gene>
    <name evidence="15" type="ORF">WA026_000387</name>
</gene>
<comment type="caution">
    <text evidence="15">The sequence shown here is derived from an EMBL/GenBank/DDBJ whole genome shotgun (WGS) entry which is preliminary data.</text>
</comment>
<dbReference type="InterPro" id="IPR005574">
    <property type="entry name" value="Rpb4/RPC9"/>
</dbReference>
<evidence type="ECO:0000256" key="11">
    <source>
        <dbReference type="ARBA" id="ARBA00044007"/>
    </source>
</evidence>
<keyword evidence="8" id="KW-0804">Transcription</keyword>
<evidence type="ECO:0000259" key="14">
    <source>
        <dbReference type="SMART" id="SM00657"/>
    </source>
</evidence>
<dbReference type="PANTHER" id="PTHR15561">
    <property type="entry name" value="CALCITONIN GENE-RELATED PEPTIDE-RECEPTOR COMPONENT PROTEIN"/>
    <property type="match status" value="1"/>
</dbReference>
<dbReference type="FunFam" id="1.20.1250.40:FF:000002">
    <property type="entry name" value="DNA-directed RNA polymerase III subunit RPC9"/>
    <property type="match status" value="1"/>
</dbReference>
<evidence type="ECO:0000256" key="12">
    <source>
        <dbReference type="ARBA" id="ARBA00045808"/>
    </source>
</evidence>
<dbReference type="Gene3D" id="1.20.1250.40">
    <property type="match status" value="1"/>
</dbReference>
<dbReference type="SMART" id="SM00657">
    <property type="entry name" value="RPOL4c"/>
    <property type="match status" value="1"/>
</dbReference>
<dbReference type="InterPro" id="IPR038324">
    <property type="entry name" value="Rpb4/RPC9_sf"/>
</dbReference>
<keyword evidence="7" id="KW-0472">Membrane</keyword>
<evidence type="ECO:0000256" key="5">
    <source>
        <dbReference type="ARBA" id="ARBA00022475"/>
    </source>
</evidence>
<evidence type="ECO:0000256" key="4">
    <source>
        <dbReference type="ARBA" id="ARBA00016672"/>
    </source>
</evidence>
<dbReference type="GO" id="GO:0000166">
    <property type="term" value="F:nucleotide binding"/>
    <property type="evidence" value="ECO:0007669"/>
    <property type="project" value="InterPro"/>
</dbReference>
<evidence type="ECO:0000313" key="15">
    <source>
        <dbReference type="EMBL" id="KAK9888114.1"/>
    </source>
</evidence>
<organism evidence="15 16">
    <name type="scientific">Henosepilachna vigintioctopunctata</name>
    <dbReference type="NCBI Taxonomy" id="420089"/>
    <lineage>
        <taxon>Eukaryota</taxon>
        <taxon>Metazoa</taxon>
        <taxon>Ecdysozoa</taxon>
        <taxon>Arthropoda</taxon>
        <taxon>Hexapoda</taxon>
        <taxon>Insecta</taxon>
        <taxon>Pterygota</taxon>
        <taxon>Neoptera</taxon>
        <taxon>Endopterygota</taxon>
        <taxon>Coleoptera</taxon>
        <taxon>Polyphaga</taxon>
        <taxon>Cucujiformia</taxon>
        <taxon>Coccinelloidea</taxon>
        <taxon>Coccinellidae</taxon>
        <taxon>Epilachninae</taxon>
        <taxon>Epilachnini</taxon>
        <taxon>Henosepilachna</taxon>
    </lineage>
</organism>
<dbReference type="InterPro" id="IPR038846">
    <property type="entry name" value="RPC9"/>
</dbReference>
<evidence type="ECO:0000256" key="13">
    <source>
        <dbReference type="ARBA" id="ARBA00073026"/>
    </source>
</evidence>
<evidence type="ECO:0000256" key="6">
    <source>
        <dbReference type="ARBA" id="ARBA00022478"/>
    </source>
</evidence>
<comment type="similarity">
    <text evidence="3">Belongs to the eukaryotic RPC9 RNA polymerase subunit family.</text>
</comment>
<dbReference type="InterPro" id="IPR010997">
    <property type="entry name" value="HRDC-like_sf"/>
</dbReference>
<comment type="subcellular location">
    <subcellularLocation>
        <location evidence="2">Cell membrane</location>
        <topology evidence="2">Peripheral membrane protein</topology>
        <orientation evidence="2">Cytoplasmic side</orientation>
    </subcellularLocation>
    <subcellularLocation>
        <location evidence="1">Nucleus</location>
    </subcellularLocation>
</comment>
<dbReference type="GO" id="GO:0005666">
    <property type="term" value="C:RNA polymerase III complex"/>
    <property type="evidence" value="ECO:0007669"/>
    <property type="project" value="InterPro"/>
</dbReference>
<evidence type="ECO:0000256" key="7">
    <source>
        <dbReference type="ARBA" id="ARBA00023136"/>
    </source>
</evidence>
<dbReference type="GO" id="GO:0006384">
    <property type="term" value="P:transcription initiation at RNA polymerase III promoter"/>
    <property type="evidence" value="ECO:0007669"/>
    <property type="project" value="InterPro"/>
</dbReference>
<evidence type="ECO:0000256" key="9">
    <source>
        <dbReference type="ARBA" id="ARBA00023242"/>
    </source>
</evidence>
<dbReference type="AlphaFoldDB" id="A0AAW1V4T0"/>
<protein>
    <recommendedName>
        <fullName evidence="4">DNA-directed RNA polymerase III subunit RPC9</fullName>
    </recommendedName>
    <alternativeName>
        <fullName evidence="13">DNA-directed RNA polymerase III subunit rpc9</fullName>
    </alternativeName>
</protein>
<dbReference type="GO" id="GO:0005886">
    <property type="term" value="C:plasma membrane"/>
    <property type="evidence" value="ECO:0007669"/>
    <property type="project" value="UniProtKB-SubCell"/>
</dbReference>
<evidence type="ECO:0000256" key="10">
    <source>
        <dbReference type="ARBA" id="ARBA00043924"/>
    </source>
</evidence>
<comment type="function">
    <text evidence="12">DNA-dependent RNA polymerase catalyzes the transcription of DNA into RNA using the four ribonucleoside triphosphates as substrates. Specific peripheric component of RNA polymerase III (Pol III) which synthesizes small non-coding RNAs including 5S rRNA, snRNAs, tRNAs and miRNAs from at least 500 distinct genomic loci. With POLR3H/RPC8 forms a mobile stalk that protrudes from Pol III core and functions primarily in transcription initiation. Pol III plays a key role in sensing and limiting infection by intracellular bacteria and DNA viruses. Acts as nuclear and cytosolic DNA sensor involved in innate immune response. Can sense non-self dsDNA that serves as template for transcription into dsRNA. The non-self RNA polymerase III transcripts, such as Epstein-Barr virus-encoded RNAs (EBERs) induce type I interferon and NF-kappa-B through the RIG-I pathway.</text>
</comment>
<keyword evidence="16" id="KW-1185">Reference proteome</keyword>
<evidence type="ECO:0000313" key="16">
    <source>
        <dbReference type="Proteomes" id="UP001431783"/>
    </source>
</evidence>
<keyword evidence="5" id="KW-1003">Cell membrane</keyword>
<keyword evidence="9" id="KW-0539">Nucleus</keyword>
<evidence type="ECO:0000256" key="8">
    <source>
        <dbReference type="ARBA" id="ARBA00023163"/>
    </source>
</evidence>
<dbReference type="Pfam" id="PF03874">
    <property type="entry name" value="RNA_pol_Rpb4"/>
    <property type="match status" value="1"/>
</dbReference>
<comment type="subunit">
    <text evidence="11">Component of the RNA polymerase III complex consisting of 17 subunits: a ten-subunit horseshoe-shaped catalytic core composed of POLR3A/RPC1, POLR3B/RPC2, POLR1C/RPAC1, POLR1D/RPAC2, POLR3K/RPC10, POLR2E/RPABC1, POLR2F/RPABC2, POLR2H/RPABC3, POLR2K/RPABC4 and POLR2L/RPABC5; a mobile stalk composed of two subunits POLR3H/RPC8 and CRCP/RPC9, protruding from the core and functioning primarily in transcription initiation; and additional subunits homologous to general transcription factors of the RNA polymerase II machinery, POLR3C/RPC3-POLR3F/RPC6-POLR3G/RPC7 heterotrimer required for transcription initiation and POLR3D/RPC4-POLR3E/RPC5 heterodimer involved in both transcription initiation and termination.</text>
</comment>
<dbReference type="PANTHER" id="PTHR15561:SF0">
    <property type="entry name" value="DNA-DIRECTED RNA POLYMERASE III SUBUNIT RPC9"/>
    <property type="match status" value="1"/>
</dbReference>
<evidence type="ECO:0000256" key="3">
    <source>
        <dbReference type="ARBA" id="ARBA00006898"/>
    </source>
</evidence>
<name>A0AAW1V4T0_9CUCU</name>